<accession>A0A7W3IRD8</accession>
<feature type="domain" description="L,D-TPase catalytic" evidence="2">
    <location>
        <begin position="109"/>
        <end position="265"/>
    </location>
</feature>
<dbReference type="PANTHER" id="PTHR38589">
    <property type="entry name" value="BLR0621 PROTEIN"/>
    <property type="match status" value="1"/>
</dbReference>
<dbReference type="Pfam" id="PF03734">
    <property type="entry name" value="YkuD"/>
    <property type="match status" value="1"/>
</dbReference>
<dbReference type="PANTHER" id="PTHR38589:SF1">
    <property type="entry name" value="BLR0621 PROTEIN"/>
    <property type="match status" value="1"/>
</dbReference>
<dbReference type="InterPro" id="IPR005490">
    <property type="entry name" value="LD_TPept_cat_dom"/>
</dbReference>
<feature type="chain" id="PRO_5039255731" evidence="1">
    <location>
        <begin position="39"/>
        <end position="267"/>
    </location>
</feature>
<protein>
    <submittedName>
        <fullName evidence="3">L,D-peptidoglycan transpeptidase YkuD (ErfK/YbiS/YcfS/YnhG family)</fullName>
    </submittedName>
</protein>
<reference evidence="3 4" key="1">
    <citation type="submission" date="2020-07" db="EMBL/GenBank/DDBJ databases">
        <title>Sequencing the genomes of 1000 actinobacteria strains.</title>
        <authorList>
            <person name="Klenk H.-P."/>
        </authorList>
    </citation>
    <scope>NUCLEOTIDE SEQUENCE [LARGE SCALE GENOMIC DNA]</scope>
    <source>
        <strain evidence="3 4">DSM 100723</strain>
    </source>
</reference>
<keyword evidence="4" id="KW-1185">Reference proteome</keyword>
<comment type="caution">
    <text evidence="3">The sequence shown here is derived from an EMBL/GenBank/DDBJ whole genome shotgun (WGS) entry which is preliminary data.</text>
</comment>
<feature type="signal peptide" evidence="1">
    <location>
        <begin position="1"/>
        <end position="38"/>
    </location>
</feature>
<dbReference type="GO" id="GO:0016740">
    <property type="term" value="F:transferase activity"/>
    <property type="evidence" value="ECO:0007669"/>
    <property type="project" value="InterPro"/>
</dbReference>
<keyword evidence="1" id="KW-0732">Signal</keyword>
<dbReference type="Proteomes" id="UP000523079">
    <property type="component" value="Unassembled WGS sequence"/>
</dbReference>
<gene>
    <name evidence="3" type="ORF">FHX74_001444</name>
</gene>
<dbReference type="RefSeq" id="WP_182559392.1">
    <property type="nucleotide sequence ID" value="NZ_JACGWT010000002.1"/>
</dbReference>
<evidence type="ECO:0000313" key="4">
    <source>
        <dbReference type="Proteomes" id="UP000523079"/>
    </source>
</evidence>
<evidence type="ECO:0000256" key="1">
    <source>
        <dbReference type="SAM" id="SignalP"/>
    </source>
</evidence>
<proteinExistence type="predicted"/>
<dbReference type="AlphaFoldDB" id="A0A7W3IRD8"/>
<organism evidence="3 4">
    <name type="scientific">Microlunatus kandeliicorticis</name>
    <dbReference type="NCBI Taxonomy" id="1759536"/>
    <lineage>
        <taxon>Bacteria</taxon>
        <taxon>Bacillati</taxon>
        <taxon>Actinomycetota</taxon>
        <taxon>Actinomycetes</taxon>
        <taxon>Propionibacteriales</taxon>
        <taxon>Propionibacteriaceae</taxon>
        <taxon>Microlunatus</taxon>
    </lineage>
</organism>
<dbReference type="EMBL" id="JACGWT010000002">
    <property type="protein sequence ID" value="MBA8793839.1"/>
    <property type="molecule type" value="Genomic_DNA"/>
</dbReference>
<evidence type="ECO:0000313" key="3">
    <source>
        <dbReference type="EMBL" id="MBA8793839.1"/>
    </source>
</evidence>
<sequence length="267" mass="29567">MTRPAAPLAIRRGAFRRLALRRLAVPLAALLAVPTLWATAPAEVAQAAGHPQSSSAWRACRPKLDGHLTSVGARQRTVTMVNQTGRSYARVSFWVRTNSRCGFTRMFLTTTGRIGYNGTTDGRTRTQGTGTTPRGTYTMTEAFGIAPEPGMWLPYHRVKKGDYWVEDNNSRYYNSLRNRSQGGFGWKLPSSDRNSSEYLPSYTTQYRYAVVINFNRAPDFRKRYRGAGIFLHVKGAGATAGCVAISQSQLLTVMAYLHSGDKITITS</sequence>
<name>A0A7W3IRD8_9ACTN</name>
<evidence type="ECO:0000259" key="2">
    <source>
        <dbReference type="Pfam" id="PF03734"/>
    </source>
</evidence>